<dbReference type="SUPFAM" id="SSF53041">
    <property type="entry name" value="Resolvase-like"/>
    <property type="match status" value="1"/>
</dbReference>
<feature type="domain" description="Resolvase/invertase-type recombinase catalytic" evidence="4">
    <location>
        <begin position="4"/>
        <end position="163"/>
    </location>
</feature>
<dbReference type="PANTHER" id="PTHR30461:SF2">
    <property type="entry name" value="SERINE RECOMBINASE PINE-RELATED"/>
    <property type="match status" value="1"/>
</dbReference>
<keyword evidence="2" id="KW-0233">DNA recombination</keyword>
<evidence type="ECO:0000259" key="5">
    <source>
        <dbReference type="PROSITE" id="PS51737"/>
    </source>
</evidence>
<dbReference type="InterPro" id="IPR036162">
    <property type="entry name" value="Resolvase-like_N_sf"/>
</dbReference>
<dbReference type="Pfam" id="PF07508">
    <property type="entry name" value="Recombinase"/>
    <property type="match status" value="1"/>
</dbReference>
<dbReference type="Pfam" id="PF13408">
    <property type="entry name" value="Zn_ribbon_recom"/>
    <property type="match status" value="1"/>
</dbReference>
<dbReference type="Pfam" id="PF00239">
    <property type="entry name" value="Resolvase"/>
    <property type="match status" value="1"/>
</dbReference>
<dbReference type="CDD" id="cd00338">
    <property type="entry name" value="Ser_Recombinase"/>
    <property type="match status" value="1"/>
</dbReference>
<dbReference type="InterPro" id="IPR050639">
    <property type="entry name" value="SSR_resolvase"/>
</dbReference>
<dbReference type="Proteomes" id="UP000565155">
    <property type="component" value="Unassembled WGS sequence"/>
</dbReference>
<feature type="domain" description="Recombinase" evidence="5">
    <location>
        <begin position="174"/>
        <end position="291"/>
    </location>
</feature>
<keyword evidence="1" id="KW-0238">DNA-binding</keyword>
<accession>A0A7Y0R062</accession>
<dbReference type="InterPro" id="IPR011109">
    <property type="entry name" value="DNA_bind_recombinase_dom"/>
</dbReference>
<name>A0A7Y0R062_VIBAL</name>
<dbReference type="SMART" id="SM00857">
    <property type="entry name" value="Resolvase"/>
    <property type="match status" value="1"/>
</dbReference>
<dbReference type="PROSITE" id="PS51736">
    <property type="entry name" value="RECOMBINASES_3"/>
    <property type="match status" value="1"/>
</dbReference>
<evidence type="ECO:0000256" key="2">
    <source>
        <dbReference type="ARBA" id="ARBA00023172"/>
    </source>
</evidence>
<evidence type="ECO:0000259" key="4">
    <source>
        <dbReference type="PROSITE" id="PS51736"/>
    </source>
</evidence>
<dbReference type="PANTHER" id="PTHR30461">
    <property type="entry name" value="DNA-INVERTASE FROM LAMBDOID PROPHAGE"/>
    <property type="match status" value="1"/>
</dbReference>
<evidence type="ECO:0000313" key="6">
    <source>
        <dbReference type="EMBL" id="NMR75250.1"/>
    </source>
</evidence>
<evidence type="ECO:0000256" key="1">
    <source>
        <dbReference type="ARBA" id="ARBA00023125"/>
    </source>
</evidence>
<keyword evidence="3" id="KW-0175">Coiled coil</keyword>
<dbReference type="InterPro" id="IPR038109">
    <property type="entry name" value="DNA_bind_recomb_sf"/>
</dbReference>
<proteinExistence type="predicted"/>
<dbReference type="RefSeq" id="WP_169628861.1">
    <property type="nucleotide sequence ID" value="NZ_JABCMA010000020.1"/>
</dbReference>
<dbReference type="Gene3D" id="3.40.50.1390">
    <property type="entry name" value="Resolvase, N-terminal catalytic domain"/>
    <property type="match status" value="1"/>
</dbReference>
<feature type="coiled-coil region" evidence="3">
    <location>
        <begin position="375"/>
        <end position="463"/>
    </location>
</feature>
<gene>
    <name evidence="6" type="ORF">HKB35_16655</name>
</gene>
<dbReference type="InterPro" id="IPR006119">
    <property type="entry name" value="Resolv_N"/>
</dbReference>
<dbReference type="GO" id="GO:0003677">
    <property type="term" value="F:DNA binding"/>
    <property type="evidence" value="ECO:0007669"/>
    <property type="project" value="UniProtKB-KW"/>
</dbReference>
<evidence type="ECO:0000313" key="7">
    <source>
        <dbReference type="Proteomes" id="UP000565155"/>
    </source>
</evidence>
<dbReference type="InterPro" id="IPR025827">
    <property type="entry name" value="Zn_ribbon_recom_dom"/>
</dbReference>
<dbReference type="AlphaFoldDB" id="A0A7Y0R062"/>
<sequence>MTKIAYSYTRLSTEKQIKGHGFTRQREAIEKVCCQHGWQLSDQTFNDLGVSAWKGANATTGALSQFIDLAKKGAIRPNSVLIVESVDRLSRQQVDKSLRLMLELLEVGVSIFTLSDSKLYTTNSDSVMLDLMMWLMTAQRAHEESEIKSLRVRAAKKKNKELIRKGIIVTRKCPEWLTVSDDKSCFLVNNERAEIVRKIFTWYSQGFSTKPIALKLNELGIPYWGKSSTWSYRHIRSLLKHRGVIGEIQLLKRIDGRDVADGDPVEDYYPAIIDRGLWATCQQIKSSKTTAKGRVVERGMANLFRGLLKCECGSGLAINSSTVKGRTYRFLRCSQLKTTGCQAKNWHYEKTERILLIALRHSLSSFSEEDHAVSLRECQHYLARISEELKEKERQAENAINYLLDKPSKLLEARLQTLEDDIARLKAIQEQAEHRLEAVHYEKSTALDKVEELQRVLEDIANDDDSRHKANGLLRRLIDTITLGSISNPRSKEFMEVSGNDYHGLIIIKRRDGLELRIEVLKDYGLSISWEGDDFTVIECSPTQQLNSQHVSQRLINLGGQTVDLWDDEDWVASS</sequence>
<dbReference type="PROSITE" id="PS51737">
    <property type="entry name" value="RECOMBINASE_DNA_BIND"/>
    <property type="match status" value="1"/>
</dbReference>
<evidence type="ECO:0000256" key="3">
    <source>
        <dbReference type="SAM" id="Coils"/>
    </source>
</evidence>
<dbReference type="EMBL" id="JABCMA010000020">
    <property type="protein sequence ID" value="NMR75250.1"/>
    <property type="molecule type" value="Genomic_DNA"/>
</dbReference>
<dbReference type="GO" id="GO:0000150">
    <property type="term" value="F:DNA strand exchange activity"/>
    <property type="evidence" value="ECO:0007669"/>
    <property type="project" value="InterPro"/>
</dbReference>
<protein>
    <submittedName>
        <fullName evidence="6">Recombinase family protein</fullName>
    </submittedName>
</protein>
<dbReference type="Gene3D" id="3.90.1750.20">
    <property type="entry name" value="Putative Large Serine Recombinase, Chain B, Domain 2"/>
    <property type="match status" value="1"/>
</dbReference>
<reference evidence="6 7" key="1">
    <citation type="submission" date="2020-04" db="EMBL/GenBank/DDBJ databases">
        <title>Whole-genome sequencing of Vibrio spp. from China reveals different genetic environments of blaCTX-M-14 among diverse lineages.</title>
        <authorList>
            <person name="Zheng Z."/>
            <person name="Ye L."/>
            <person name="Chen S."/>
        </authorList>
    </citation>
    <scope>NUCLEOTIDE SEQUENCE [LARGE SCALE GENOMIC DNA]</scope>
    <source>
        <strain evidence="6 7">Vb1636</strain>
    </source>
</reference>
<organism evidence="6 7">
    <name type="scientific">Vibrio alginolyticus</name>
    <dbReference type="NCBI Taxonomy" id="663"/>
    <lineage>
        <taxon>Bacteria</taxon>
        <taxon>Pseudomonadati</taxon>
        <taxon>Pseudomonadota</taxon>
        <taxon>Gammaproteobacteria</taxon>
        <taxon>Vibrionales</taxon>
        <taxon>Vibrionaceae</taxon>
        <taxon>Vibrio</taxon>
    </lineage>
</organism>
<comment type="caution">
    <text evidence="6">The sequence shown here is derived from an EMBL/GenBank/DDBJ whole genome shotgun (WGS) entry which is preliminary data.</text>
</comment>